<dbReference type="RefSeq" id="WP_307348372.1">
    <property type="nucleotide sequence ID" value="NZ_JAUSVS010000002.1"/>
</dbReference>
<evidence type="ECO:0000313" key="4">
    <source>
        <dbReference type="Proteomes" id="UP001228905"/>
    </source>
</evidence>
<evidence type="ECO:0000256" key="1">
    <source>
        <dbReference type="SAM" id="Phobius"/>
    </source>
</evidence>
<feature type="domain" description="DUF6249" evidence="2">
    <location>
        <begin position="9"/>
        <end position="123"/>
    </location>
</feature>
<evidence type="ECO:0000313" key="3">
    <source>
        <dbReference type="EMBL" id="MDQ0464019.1"/>
    </source>
</evidence>
<feature type="transmembrane region" description="Helical" evidence="1">
    <location>
        <begin position="6"/>
        <end position="26"/>
    </location>
</feature>
<keyword evidence="1" id="KW-0812">Transmembrane</keyword>
<keyword evidence="1" id="KW-0472">Membrane</keyword>
<keyword evidence="4" id="KW-1185">Reference proteome</keyword>
<reference evidence="3 4" key="1">
    <citation type="submission" date="2023-07" db="EMBL/GenBank/DDBJ databases">
        <title>Genomic Encyclopedia of Type Strains, Phase IV (KMG-IV): sequencing the most valuable type-strain genomes for metagenomic binning, comparative biology and taxonomic classification.</title>
        <authorList>
            <person name="Goeker M."/>
        </authorList>
    </citation>
    <scope>NUCLEOTIDE SEQUENCE [LARGE SCALE GENOMIC DNA]</scope>
    <source>
        <strain evidence="3 4">DSM 18695</strain>
    </source>
</reference>
<organism evidence="3 4">
    <name type="scientific">Caulobacter ginsengisoli</name>
    <dbReference type="NCBI Taxonomy" id="400775"/>
    <lineage>
        <taxon>Bacteria</taxon>
        <taxon>Pseudomonadati</taxon>
        <taxon>Pseudomonadota</taxon>
        <taxon>Alphaproteobacteria</taxon>
        <taxon>Caulobacterales</taxon>
        <taxon>Caulobacteraceae</taxon>
        <taxon>Caulobacter</taxon>
    </lineage>
</organism>
<dbReference type="InterPro" id="IPR046216">
    <property type="entry name" value="DUF6249"/>
</dbReference>
<sequence length="131" mass="13925">MHDGGFLIPIAFFAMIAAIVLVPRYYRNKERQEIQATVRAAIEKGQAMPADLVEAISRDVRPAASPQRDLRAGIIWLGVAAGFAAFGYALSWVHQEAGHATPVFLGIAAFPGFVGLALIALGLLGLSGPKK</sequence>
<evidence type="ECO:0000259" key="2">
    <source>
        <dbReference type="Pfam" id="PF19762"/>
    </source>
</evidence>
<dbReference type="Proteomes" id="UP001228905">
    <property type="component" value="Unassembled WGS sequence"/>
</dbReference>
<gene>
    <name evidence="3" type="ORF">QO010_001790</name>
</gene>
<dbReference type="Pfam" id="PF19762">
    <property type="entry name" value="DUF6249"/>
    <property type="match status" value="1"/>
</dbReference>
<comment type="caution">
    <text evidence="3">The sequence shown here is derived from an EMBL/GenBank/DDBJ whole genome shotgun (WGS) entry which is preliminary data.</text>
</comment>
<proteinExistence type="predicted"/>
<feature type="transmembrane region" description="Helical" evidence="1">
    <location>
        <begin position="70"/>
        <end position="91"/>
    </location>
</feature>
<accession>A0ABU0IPT7</accession>
<feature type="transmembrane region" description="Helical" evidence="1">
    <location>
        <begin position="103"/>
        <end position="126"/>
    </location>
</feature>
<keyword evidence="1" id="KW-1133">Transmembrane helix</keyword>
<name>A0ABU0IPT7_9CAUL</name>
<dbReference type="EMBL" id="JAUSVS010000002">
    <property type="protein sequence ID" value="MDQ0464019.1"/>
    <property type="molecule type" value="Genomic_DNA"/>
</dbReference>
<protein>
    <submittedName>
        <fullName evidence="3">Asparagine N-glycosylation enzyme membrane subunit Stt3</fullName>
    </submittedName>
</protein>